<feature type="compositionally biased region" description="Low complexity" evidence="2">
    <location>
        <begin position="169"/>
        <end position="182"/>
    </location>
</feature>
<name>A0AAV5VR78_9BILA</name>
<reference evidence="3" key="1">
    <citation type="submission" date="2023-10" db="EMBL/GenBank/DDBJ databases">
        <title>Genome assembly of Pristionchus species.</title>
        <authorList>
            <person name="Yoshida K."/>
            <person name="Sommer R.J."/>
        </authorList>
    </citation>
    <scope>NUCLEOTIDE SEQUENCE</scope>
    <source>
        <strain evidence="3">RS5133</strain>
    </source>
</reference>
<evidence type="ECO:0000313" key="3">
    <source>
        <dbReference type="EMBL" id="GMT22010.1"/>
    </source>
</evidence>
<protein>
    <submittedName>
        <fullName evidence="3">Uncharacterized protein</fullName>
    </submittedName>
</protein>
<organism evidence="3 4">
    <name type="scientific">Pristionchus fissidentatus</name>
    <dbReference type="NCBI Taxonomy" id="1538716"/>
    <lineage>
        <taxon>Eukaryota</taxon>
        <taxon>Metazoa</taxon>
        <taxon>Ecdysozoa</taxon>
        <taxon>Nematoda</taxon>
        <taxon>Chromadorea</taxon>
        <taxon>Rhabditida</taxon>
        <taxon>Rhabditina</taxon>
        <taxon>Diplogasteromorpha</taxon>
        <taxon>Diplogasteroidea</taxon>
        <taxon>Neodiplogasteridae</taxon>
        <taxon>Pristionchus</taxon>
    </lineage>
</organism>
<dbReference type="AlphaFoldDB" id="A0AAV5VR78"/>
<feature type="non-terminal residue" evidence="3">
    <location>
        <position position="1"/>
    </location>
</feature>
<keyword evidence="1" id="KW-0175">Coiled coil</keyword>
<sequence>AEKLQLQQEVAALQAKLHELSVSPDGVNAAYAKLAAELQLSKAHEEAARKKRLQMNARNEQQQRETAMLQVNYDELFVANAKLESDLYLAKAGEEAAMKAKQQLQQAADKLQAKFDSLSVTHTRLAQFYDDLTDAYTNKALELDTIKEFVDRGKRRVLESSKHNTETVQQQQQLQEAAQQQQMESMADETTERPAKKSRQDDYRIPDTGVMGDEPMANEEETTVAAATKTTVPRSASNTVAKEACFGSTINPVRRLFDAPKTGSMGGEPVVNEEEDEETAALKKSTITSSGRVSKPVSRLSDAPKNEKKKKG</sequence>
<accession>A0AAV5VR78</accession>
<keyword evidence="4" id="KW-1185">Reference proteome</keyword>
<feature type="region of interest" description="Disordered" evidence="2">
    <location>
        <begin position="257"/>
        <end position="312"/>
    </location>
</feature>
<feature type="non-terminal residue" evidence="3">
    <location>
        <position position="312"/>
    </location>
</feature>
<comment type="caution">
    <text evidence="3">The sequence shown here is derived from an EMBL/GenBank/DDBJ whole genome shotgun (WGS) entry which is preliminary data.</text>
</comment>
<evidence type="ECO:0000256" key="1">
    <source>
        <dbReference type="SAM" id="Coils"/>
    </source>
</evidence>
<dbReference type="EMBL" id="BTSY01000004">
    <property type="protein sequence ID" value="GMT22010.1"/>
    <property type="molecule type" value="Genomic_DNA"/>
</dbReference>
<evidence type="ECO:0000256" key="2">
    <source>
        <dbReference type="SAM" id="MobiDB-lite"/>
    </source>
</evidence>
<proteinExistence type="predicted"/>
<feature type="coiled-coil region" evidence="1">
    <location>
        <begin position="3"/>
        <end position="121"/>
    </location>
</feature>
<feature type="compositionally biased region" description="Basic and acidic residues" evidence="2">
    <location>
        <begin position="190"/>
        <end position="205"/>
    </location>
</feature>
<feature type="region of interest" description="Disordered" evidence="2">
    <location>
        <begin position="161"/>
        <end position="215"/>
    </location>
</feature>
<gene>
    <name evidence="3" type="ORF">PFISCL1PPCAC_13307</name>
</gene>
<evidence type="ECO:0000313" key="4">
    <source>
        <dbReference type="Proteomes" id="UP001432322"/>
    </source>
</evidence>
<dbReference type="Proteomes" id="UP001432322">
    <property type="component" value="Unassembled WGS sequence"/>
</dbReference>